<reference evidence="1 2" key="1">
    <citation type="submission" date="2024-03" db="EMBL/GenBank/DDBJ databases">
        <authorList>
            <person name="Martinez-Hernandez J."/>
        </authorList>
    </citation>
    <scope>NUCLEOTIDE SEQUENCE [LARGE SCALE GENOMIC DNA]</scope>
</reference>
<dbReference type="EMBL" id="CAXHTB010000008">
    <property type="protein sequence ID" value="CAL0310675.1"/>
    <property type="molecule type" value="Genomic_DNA"/>
</dbReference>
<dbReference type="Proteomes" id="UP001497480">
    <property type="component" value="Unassembled WGS sequence"/>
</dbReference>
<gene>
    <name evidence="1" type="ORF">LLUT_LOCUS11735</name>
</gene>
<keyword evidence="2" id="KW-1185">Reference proteome</keyword>
<dbReference type="AlphaFoldDB" id="A0AAV1WMT4"/>
<accession>A0AAV1WMT4</accession>
<protein>
    <submittedName>
        <fullName evidence="1">Uncharacterized protein</fullName>
    </submittedName>
</protein>
<sequence length="150" mass="16360">MGRCYLENPCTRRRKNEATDETAEVGIILEGMAAIESLLEDIGNLSTDKVGVESESVPVDGENHLECEAGSDTIINDSEKQNANDNEQIIQLTVSGGTSKSIEGNTLHESGTSKEMEVQVSWQQSSDNILQGKAAYIYSLQIEQDESIVH</sequence>
<comment type="caution">
    <text evidence="1">The sequence shown here is derived from an EMBL/GenBank/DDBJ whole genome shotgun (WGS) entry which is preliminary data.</text>
</comment>
<name>A0AAV1WMT4_LUPLU</name>
<evidence type="ECO:0000313" key="2">
    <source>
        <dbReference type="Proteomes" id="UP001497480"/>
    </source>
</evidence>
<evidence type="ECO:0000313" key="1">
    <source>
        <dbReference type="EMBL" id="CAL0310675.1"/>
    </source>
</evidence>
<organism evidence="1 2">
    <name type="scientific">Lupinus luteus</name>
    <name type="common">European yellow lupine</name>
    <dbReference type="NCBI Taxonomy" id="3873"/>
    <lineage>
        <taxon>Eukaryota</taxon>
        <taxon>Viridiplantae</taxon>
        <taxon>Streptophyta</taxon>
        <taxon>Embryophyta</taxon>
        <taxon>Tracheophyta</taxon>
        <taxon>Spermatophyta</taxon>
        <taxon>Magnoliopsida</taxon>
        <taxon>eudicotyledons</taxon>
        <taxon>Gunneridae</taxon>
        <taxon>Pentapetalae</taxon>
        <taxon>rosids</taxon>
        <taxon>fabids</taxon>
        <taxon>Fabales</taxon>
        <taxon>Fabaceae</taxon>
        <taxon>Papilionoideae</taxon>
        <taxon>50 kb inversion clade</taxon>
        <taxon>genistoids sensu lato</taxon>
        <taxon>core genistoids</taxon>
        <taxon>Genisteae</taxon>
        <taxon>Lupinus</taxon>
    </lineage>
</organism>
<proteinExistence type="predicted"/>